<dbReference type="EMBL" id="PFBZ01000019">
    <property type="protein sequence ID" value="PIT86922.1"/>
    <property type="molecule type" value="Genomic_DNA"/>
</dbReference>
<dbReference type="AlphaFoldDB" id="A0A2M6W2B3"/>
<evidence type="ECO:0000256" key="1">
    <source>
        <dbReference type="SAM" id="Phobius"/>
    </source>
</evidence>
<reference evidence="3" key="1">
    <citation type="submission" date="2017-09" db="EMBL/GenBank/DDBJ databases">
        <title>Depth-based differentiation of microbial function through sediment-hosted aquifers and enrichment of novel symbionts in the deep terrestrial subsurface.</title>
        <authorList>
            <person name="Probst A.J."/>
            <person name="Ladd B."/>
            <person name="Jarett J.K."/>
            <person name="Geller-Mcgrath D.E."/>
            <person name="Sieber C.M.K."/>
            <person name="Emerson J.B."/>
            <person name="Anantharaman K."/>
            <person name="Thomas B.C."/>
            <person name="Malmstrom R."/>
            <person name="Stieglmeier M."/>
            <person name="Klingl A."/>
            <person name="Woyke T."/>
            <person name="Ryan C.M."/>
            <person name="Banfield J.F."/>
        </authorList>
    </citation>
    <scope>NUCLEOTIDE SEQUENCE [LARGE SCALE GENOMIC DNA]</scope>
</reference>
<keyword evidence="1" id="KW-1133">Transmembrane helix</keyword>
<gene>
    <name evidence="2" type="ORF">COU33_00440</name>
</gene>
<feature type="transmembrane region" description="Helical" evidence="1">
    <location>
        <begin position="6"/>
        <end position="24"/>
    </location>
</feature>
<evidence type="ECO:0008006" key="4">
    <source>
        <dbReference type="Google" id="ProtNLM"/>
    </source>
</evidence>
<keyword evidence="1" id="KW-0812">Transmembrane</keyword>
<proteinExistence type="predicted"/>
<accession>A0A2M6W2B3</accession>
<sequence length="105" mass="12093">MGKFKKGLFLGGMLGAGMTWLLTTKKGKEVREQMLDHAADVHVKLREEIMKSETYDKLTKTRYVKLLRAAVNKYAINRALPREVKEMIIKVLSAEWKSIRGELKK</sequence>
<name>A0A2M6W2B3_9BACT</name>
<organism evidence="2 3">
    <name type="scientific">Candidatus Magasanikbacteria bacterium CG10_big_fil_rev_8_21_14_0_10_43_6</name>
    <dbReference type="NCBI Taxonomy" id="1974650"/>
    <lineage>
        <taxon>Bacteria</taxon>
        <taxon>Candidatus Magasanikiibacteriota</taxon>
    </lineage>
</organism>
<evidence type="ECO:0000313" key="2">
    <source>
        <dbReference type="EMBL" id="PIT86922.1"/>
    </source>
</evidence>
<dbReference type="Proteomes" id="UP000229362">
    <property type="component" value="Unassembled WGS sequence"/>
</dbReference>
<comment type="caution">
    <text evidence="2">The sequence shown here is derived from an EMBL/GenBank/DDBJ whole genome shotgun (WGS) entry which is preliminary data.</text>
</comment>
<evidence type="ECO:0000313" key="3">
    <source>
        <dbReference type="Proteomes" id="UP000229362"/>
    </source>
</evidence>
<protein>
    <recommendedName>
        <fullName evidence="4">YtxH domain-containing protein</fullName>
    </recommendedName>
</protein>
<keyword evidence="1" id="KW-0472">Membrane</keyword>